<reference evidence="7 8" key="1">
    <citation type="submission" date="2024-06" db="EMBL/GenBank/DDBJ databases">
        <title>The Natural Products Discovery Center: Release of the First 8490 Sequenced Strains for Exploring Actinobacteria Biosynthetic Diversity.</title>
        <authorList>
            <person name="Kalkreuter E."/>
            <person name="Kautsar S.A."/>
            <person name="Yang D."/>
            <person name="Bader C.D."/>
            <person name="Teijaro C.N."/>
            <person name="Fluegel L."/>
            <person name="Davis C.M."/>
            <person name="Simpson J.R."/>
            <person name="Lauterbach L."/>
            <person name="Steele A.D."/>
            <person name="Gui C."/>
            <person name="Meng S."/>
            <person name="Li G."/>
            <person name="Viehrig K."/>
            <person name="Ye F."/>
            <person name="Su P."/>
            <person name="Kiefer A.F."/>
            <person name="Nichols A."/>
            <person name="Cepeda A.J."/>
            <person name="Yan W."/>
            <person name="Fan B."/>
            <person name="Jiang Y."/>
            <person name="Adhikari A."/>
            <person name="Zheng C.-J."/>
            <person name="Schuster L."/>
            <person name="Cowan T.M."/>
            <person name="Smanski M.J."/>
            <person name="Chevrette M.G."/>
            <person name="De Carvalho L.P.S."/>
            <person name="Shen B."/>
        </authorList>
    </citation>
    <scope>NUCLEOTIDE SEQUENCE [LARGE SCALE GENOMIC DNA]</scope>
    <source>
        <strain evidence="7 8">NPDC052768</strain>
    </source>
</reference>
<dbReference type="InterPro" id="IPR036390">
    <property type="entry name" value="WH_DNA-bd_sf"/>
</dbReference>
<feature type="domain" description="HTH lysR-type" evidence="6">
    <location>
        <begin position="1"/>
        <end position="58"/>
    </location>
</feature>
<feature type="compositionally biased region" description="Gly residues" evidence="5">
    <location>
        <begin position="310"/>
        <end position="321"/>
    </location>
</feature>
<accession>A0ABV3JNT5</accession>
<keyword evidence="4" id="KW-0804">Transcription</keyword>
<comment type="similarity">
    <text evidence="1">Belongs to the LysR transcriptional regulatory family.</text>
</comment>
<evidence type="ECO:0000256" key="4">
    <source>
        <dbReference type="ARBA" id="ARBA00023163"/>
    </source>
</evidence>
<evidence type="ECO:0000313" key="8">
    <source>
        <dbReference type="Proteomes" id="UP001552527"/>
    </source>
</evidence>
<dbReference type="InterPro" id="IPR036388">
    <property type="entry name" value="WH-like_DNA-bd_sf"/>
</dbReference>
<proteinExistence type="inferred from homology"/>
<evidence type="ECO:0000256" key="1">
    <source>
        <dbReference type="ARBA" id="ARBA00009437"/>
    </source>
</evidence>
<sequence length="321" mass="34229">MDVRQLRALVTVAEVGSVTRAAELLHLVQPAVTRHIRSLEEELGVALFERSRQGMRPTDAGLVMVDRARRALTELERARAEVQPTPGAVTGIVTVGLLESAVDLLAEPLVSALAREQPGIELRLMTAYSGHLQQWLDDGDLDVSLLYNLAGSPSLNARPLVREQLWVAAPASDELRADRAVPFGQAAARPLVVPTAGHALRTLIDEAAARAEVRMGIVLQTNSLRVQKQLVLAGHGWTILPGVGIAADVTRGTLSAAPLSEPDVWRSIVLAMPRAGRRPPAVTVVAREVVRQVQAAVREGRWPSAQLQTSGGGVPGAGEAN</sequence>
<dbReference type="InterPro" id="IPR000847">
    <property type="entry name" value="LysR_HTH_N"/>
</dbReference>
<comment type="caution">
    <text evidence="7">The sequence shown here is derived from an EMBL/GenBank/DDBJ whole genome shotgun (WGS) entry which is preliminary data.</text>
</comment>
<dbReference type="Gene3D" id="1.10.10.10">
    <property type="entry name" value="Winged helix-like DNA-binding domain superfamily/Winged helix DNA-binding domain"/>
    <property type="match status" value="1"/>
</dbReference>
<dbReference type="Gene3D" id="3.40.190.290">
    <property type="match status" value="1"/>
</dbReference>
<evidence type="ECO:0000256" key="3">
    <source>
        <dbReference type="ARBA" id="ARBA00023125"/>
    </source>
</evidence>
<evidence type="ECO:0000256" key="2">
    <source>
        <dbReference type="ARBA" id="ARBA00023015"/>
    </source>
</evidence>
<keyword evidence="2" id="KW-0805">Transcription regulation</keyword>
<dbReference type="Pfam" id="PF03466">
    <property type="entry name" value="LysR_substrate"/>
    <property type="match status" value="1"/>
</dbReference>
<dbReference type="SUPFAM" id="SSF46785">
    <property type="entry name" value="Winged helix' DNA-binding domain"/>
    <property type="match status" value="1"/>
</dbReference>
<keyword evidence="8" id="KW-1185">Reference proteome</keyword>
<evidence type="ECO:0000256" key="5">
    <source>
        <dbReference type="SAM" id="MobiDB-lite"/>
    </source>
</evidence>
<dbReference type="SUPFAM" id="SSF53850">
    <property type="entry name" value="Periplasmic binding protein-like II"/>
    <property type="match status" value="1"/>
</dbReference>
<dbReference type="RefSeq" id="WP_364027322.1">
    <property type="nucleotide sequence ID" value="NZ_JBFATD010000028.1"/>
</dbReference>
<dbReference type="PANTHER" id="PTHR30419">
    <property type="entry name" value="HTH-TYPE TRANSCRIPTIONAL REGULATOR YBHD"/>
    <property type="match status" value="1"/>
</dbReference>
<dbReference type="InterPro" id="IPR050950">
    <property type="entry name" value="HTH-type_LysR_regulators"/>
</dbReference>
<dbReference type="Pfam" id="PF00126">
    <property type="entry name" value="HTH_1"/>
    <property type="match status" value="1"/>
</dbReference>
<dbReference type="EMBL" id="JBFATE010000022">
    <property type="protein sequence ID" value="MEV5249837.1"/>
    <property type="molecule type" value="Genomic_DNA"/>
</dbReference>
<keyword evidence="3" id="KW-0238">DNA-binding</keyword>
<dbReference type="InterPro" id="IPR005119">
    <property type="entry name" value="LysR_subst-bd"/>
</dbReference>
<dbReference type="PANTHER" id="PTHR30419:SF8">
    <property type="entry name" value="NITROGEN ASSIMILATION TRANSCRIPTIONAL ACTIVATOR-RELATED"/>
    <property type="match status" value="1"/>
</dbReference>
<gene>
    <name evidence="7" type="ORF">AB0K95_31945</name>
</gene>
<evidence type="ECO:0000313" key="7">
    <source>
        <dbReference type="EMBL" id="MEV5249837.1"/>
    </source>
</evidence>
<evidence type="ECO:0000259" key="6">
    <source>
        <dbReference type="PROSITE" id="PS50931"/>
    </source>
</evidence>
<organism evidence="7 8">
    <name type="scientific">Streptomyces werraensis</name>
    <dbReference type="NCBI Taxonomy" id="68284"/>
    <lineage>
        <taxon>Bacteria</taxon>
        <taxon>Bacillati</taxon>
        <taxon>Actinomycetota</taxon>
        <taxon>Actinomycetes</taxon>
        <taxon>Kitasatosporales</taxon>
        <taxon>Streptomycetaceae</taxon>
        <taxon>Streptomyces</taxon>
    </lineage>
</organism>
<name>A0ABV3JNT5_9ACTN</name>
<dbReference type="PROSITE" id="PS50931">
    <property type="entry name" value="HTH_LYSR"/>
    <property type="match status" value="1"/>
</dbReference>
<feature type="region of interest" description="Disordered" evidence="5">
    <location>
        <begin position="301"/>
        <end position="321"/>
    </location>
</feature>
<dbReference type="Proteomes" id="UP001552527">
    <property type="component" value="Unassembled WGS sequence"/>
</dbReference>
<protein>
    <submittedName>
        <fullName evidence="7">LysR family transcriptional regulator</fullName>
    </submittedName>
</protein>
<dbReference type="PRINTS" id="PR00039">
    <property type="entry name" value="HTHLYSR"/>
</dbReference>